<evidence type="ECO:0000313" key="5">
    <source>
        <dbReference type="EMBL" id="WEG09185.1"/>
    </source>
</evidence>
<dbReference type="Proteomes" id="UP001214553">
    <property type="component" value="Chromosome"/>
</dbReference>
<sequence>MQKNGVVFLNNSRETFTADRSGAIGTCIWELVRVASSRGFTPHVITRDGPGAAYPWQDVTLLHAPTPGSAFGSLVRRVRRRLDGWARPDQRAYAKQSLAVLRDLAAGLVIVNNDPEIAIFLQRKLPQTRVLHWFHNLETTGDRFKRLIMRESGLSLAAVSSYLARAIENVDELTPFRVTTVHNGVDAQRFRTSREYRSGKLPVLGFLGRIAVEKGVDTFLESCLILAARSNRFSVQVVGDTNWGYSQENPYSRRLNELVASLTSAGIHVHRTGHLSRAEVPAALSATDVHVVPSRWDDPLPLTVLEGMAAGCALVATAVGGIPEMVSDSGRLVERENPEALAAALEPLIQDSTLREELGQRALQRVQSFTWERTLDGLLSAGGLTT</sequence>
<dbReference type="EMBL" id="CP119108">
    <property type="protein sequence ID" value="WEG09185.1"/>
    <property type="molecule type" value="Genomic_DNA"/>
</dbReference>
<dbReference type="Gene3D" id="3.40.50.2000">
    <property type="entry name" value="Glycogen Phosphorylase B"/>
    <property type="match status" value="2"/>
</dbReference>
<evidence type="ECO:0000259" key="4">
    <source>
        <dbReference type="Pfam" id="PF13439"/>
    </source>
</evidence>
<gene>
    <name evidence="5" type="ORF">PU630_01075</name>
</gene>
<dbReference type="InterPro" id="IPR028098">
    <property type="entry name" value="Glyco_trans_4-like_N"/>
</dbReference>
<evidence type="ECO:0000259" key="3">
    <source>
        <dbReference type="Pfam" id="PF00534"/>
    </source>
</evidence>
<evidence type="ECO:0000256" key="2">
    <source>
        <dbReference type="ARBA" id="ARBA00022679"/>
    </source>
</evidence>
<feature type="domain" description="Glycosyltransferase subfamily 4-like N-terminal" evidence="4">
    <location>
        <begin position="25"/>
        <end position="189"/>
    </location>
</feature>
<evidence type="ECO:0000256" key="1">
    <source>
        <dbReference type="ARBA" id="ARBA00022676"/>
    </source>
</evidence>
<evidence type="ECO:0000313" key="6">
    <source>
        <dbReference type="Proteomes" id="UP001214553"/>
    </source>
</evidence>
<dbReference type="SUPFAM" id="SSF53756">
    <property type="entry name" value="UDP-Glycosyltransferase/glycogen phosphorylase"/>
    <property type="match status" value="1"/>
</dbReference>
<keyword evidence="2" id="KW-0808">Transferase</keyword>
<protein>
    <submittedName>
        <fullName evidence="5">Glycosyltransferase family 4 protein</fullName>
    </submittedName>
</protein>
<keyword evidence="6" id="KW-1185">Reference proteome</keyword>
<proteinExistence type="predicted"/>
<dbReference type="InterPro" id="IPR001296">
    <property type="entry name" value="Glyco_trans_1"/>
</dbReference>
<feature type="domain" description="Glycosyl transferase family 1" evidence="3">
    <location>
        <begin position="199"/>
        <end position="364"/>
    </location>
</feature>
<dbReference type="CDD" id="cd03801">
    <property type="entry name" value="GT4_PimA-like"/>
    <property type="match status" value="1"/>
</dbReference>
<dbReference type="PANTHER" id="PTHR12526">
    <property type="entry name" value="GLYCOSYLTRANSFERASE"/>
    <property type="match status" value="1"/>
</dbReference>
<accession>A0ABY8BZ18</accession>
<dbReference type="Pfam" id="PF00534">
    <property type="entry name" value="Glycos_transf_1"/>
    <property type="match status" value="1"/>
</dbReference>
<organism evidence="5 6">
    <name type="scientific">Microbacterium horticulturae</name>
    <dbReference type="NCBI Taxonomy" id="3028316"/>
    <lineage>
        <taxon>Bacteria</taxon>
        <taxon>Bacillati</taxon>
        <taxon>Actinomycetota</taxon>
        <taxon>Actinomycetes</taxon>
        <taxon>Micrococcales</taxon>
        <taxon>Microbacteriaceae</taxon>
        <taxon>Microbacterium</taxon>
    </lineage>
</organism>
<dbReference type="RefSeq" id="WP_275278509.1">
    <property type="nucleotide sequence ID" value="NZ_CP119108.1"/>
</dbReference>
<keyword evidence="1" id="KW-0328">Glycosyltransferase</keyword>
<dbReference type="Pfam" id="PF13439">
    <property type="entry name" value="Glyco_transf_4"/>
    <property type="match status" value="1"/>
</dbReference>
<dbReference type="PANTHER" id="PTHR12526:SF636">
    <property type="entry name" value="BLL3647 PROTEIN"/>
    <property type="match status" value="1"/>
</dbReference>
<name>A0ABY8BZ18_9MICO</name>
<reference evidence="5 6" key="1">
    <citation type="submission" date="2023-03" db="EMBL/GenBank/DDBJ databases">
        <title>Genome sequence of Microbacterium sp. KACC 23027.</title>
        <authorList>
            <person name="Kim S."/>
            <person name="Heo J."/>
            <person name="Kwon S.-W."/>
        </authorList>
    </citation>
    <scope>NUCLEOTIDE SEQUENCE [LARGE SCALE GENOMIC DNA]</scope>
    <source>
        <strain evidence="5 6">KACC 23027</strain>
    </source>
</reference>